<protein>
    <submittedName>
        <fullName evidence="1">Uncharacterized protein</fullName>
    </submittedName>
</protein>
<sequence length="242" mass="27066">MTTAAASSCLPIAKSTRLFTTAASSRGHSPPPMAPIAIPVLATPKPVTKSRPKDLRKEVLLKQFYYDLEKQGHGDSFESTMVLPTVSLRVTSSRHVKRRRAHPDKHCDYLTAHAARHEAVASPEQEHALSVTVPEARAERIIHARIDQLKDRLRRVYSAACSLQQAALVRRLPPNRAWQDSRTYFTNEYHALSDFAVARVPGWEAELETLLDAVGLPAWDRDGWRAKMCLVMNSIQVIVAVM</sequence>
<dbReference type="EMBL" id="JACAZF010000009">
    <property type="protein sequence ID" value="KAF7295679.1"/>
    <property type="molecule type" value="Genomic_DNA"/>
</dbReference>
<keyword evidence="2" id="KW-1185">Reference proteome</keyword>
<dbReference type="OrthoDB" id="2993496at2759"/>
<dbReference type="AlphaFoldDB" id="A0A8H6VVN7"/>
<reference evidence="1" key="1">
    <citation type="submission" date="2020-05" db="EMBL/GenBank/DDBJ databases">
        <title>Mycena genomes resolve the evolution of fungal bioluminescence.</title>
        <authorList>
            <person name="Tsai I.J."/>
        </authorList>
    </citation>
    <scope>NUCLEOTIDE SEQUENCE</scope>
    <source>
        <strain evidence="1">171206Taipei</strain>
    </source>
</reference>
<dbReference type="GeneID" id="59350164"/>
<evidence type="ECO:0000313" key="1">
    <source>
        <dbReference type="EMBL" id="KAF7295679.1"/>
    </source>
</evidence>
<gene>
    <name evidence="1" type="ORF">MIND_01108200</name>
</gene>
<comment type="caution">
    <text evidence="1">The sequence shown here is derived from an EMBL/GenBank/DDBJ whole genome shotgun (WGS) entry which is preliminary data.</text>
</comment>
<proteinExistence type="predicted"/>
<dbReference type="RefSeq" id="XP_037217042.1">
    <property type="nucleotide sequence ID" value="XM_037367648.1"/>
</dbReference>
<organism evidence="1 2">
    <name type="scientific">Mycena indigotica</name>
    <dbReference type="NCBI Taxonomy" id="2126181"/>
    <lineage>
        <taxon>Eukaryota</taxon>
        <taxon>Fungi</taxon>
        <taxon>Dikarya</taxon>
        <taxon>Basidiomycota</taxon>
        <taxon>Agaricomycotina</taxon>
        <taxon>Agaricomycetes</taxon>
        <taxon>Agaricomycetidae</taxon>
        <taxon>Agaricales</taxon>
        <taxon>Marasmiineae</taxon>
        <taxon>Mycenaceae</taxon>
        <taxon>Mycena</taxon>
    </lineage>
</organism>
<evidence type="ECO:0000313" key="2">
    <source>
        <dbReference type="Proteomes" id="UP000636479"/>
    </source>
</evidence>
<name>A0A8H6VVN7_9AGAR</name>
<dbReference type="Proteomes" id="UP000636479">
    <property type="component" value="Unassembled WGS sequence"/>
</dbReference>
<accession>A0A8H6VVN7</accession>